<organism evidence="1 2">
    <name type="scientific">Caerostris darwini</name>
    <dbReference type="NCBI Taxonomy" id="1538125"/>
    <lineage>
        <taxon>Eukaryota</taxon>
        <taxon>Metazoa</taxon>
        <taxon>Ecdysozoa</taxon>
        <taxon>Arthropoda</taxon>
        <taxon>Chelicerata</taxon>
        <taxon>Arachnida</taxon>
        <taxon>Araneae</taxon>
        <taxon>Araneomorphae</taxon>
        <taxon>Entelegynae</taxon>
        <taxon>Araneoidea</taxon>
        <taxon>Araneidae</taxon>
        <taxon>Caerostris</taxon>
    </lineage>
</organism>
<evidence type="ECO:0000313" key="2">
    <source>
        <dbReference type="Proteomes" id="UP001054837"/>
    </source>
</evidence>
<protein>
    <submittedName>
        <fullName evidence="1">Uncharacterized protein</fullName>
    </submittedName>
</protein>
<gene>
    <name evidence="1" type="ORF">CDAR_591061</name>
</gene>
<proteinExistence type="predicted"/>
<evidence type="ECO:0000313" key="1">
    <source>
        <dbReference type="EMBL" id="GIY22397.1"/>
    </source>
</evidence>
<keyword evidence="2" id="KW-1185">Reference proteome</keyword>
<sequence length="156" mass="18403">MKPNIKWFPKFLVIRRKNNIFYVKNITVFSSYTGSIAKYFYQHRKEKSLCFICSSIRELEDIFFPSPTRKHIRDPMNAIRRIDKPIYRSNRRLPIVCDAISEGGEDILVTHRDRRLHRNDTAGVGKHAGEPRREETQFPTLRGRGHQNVIVEFGPF</sequence>
<dbReference type="EMBL" id="BPLQ01006436">
    <property type="protein sequence ID" value="GIY22397.1"/>
    <property type="molecule type" value="Genomic_DNA"/>
</dbReference>
<comment type="caution">
    <text evidence="1">The sequence shown here is derived from an EMBL/GenBank/DDBJ whole genome shotgun (WGS) entry which is preliminary data.</text>
</comment>
<accession>A0AAV4RPK9</accession>
<reference evidence="1 2" key="1">
    <citation type="submission" date="2021-06" db="EMBL/GenBank/DDBJ databases">
        <title>Caerostris darwini draft genome.</title>
        <authorList>
            <person name="Kono N."/>
            <person name="Arakawa K."/>
        </authorList>
    </citation>
    <scope>NUCLEOTIDE SEQUENCE [LARGE SCALE GENOMIC DNA]</scope>
</reference>
<dbReference type="Proteomes" id="UP001054837">
    <property type="component" value="Unassembled WGS sequence"/>
</dbReference>
<dbReference type="AlphaFoldDB" id="A0AAV4RPK9"/>
<name>A0AAV4RPK9_9ARAC</name>